<comment type="caution">
    <text evidence="2">The sequence shown here is derived from an EMBL/GenBank/DDBJ whole genome shotgun (WGS) entry which is preliminary data.</text>
</comment>
<accession>A0AAE4ZER2</accession>
<name>A0AAE4ZER2_RHOHA</name>
<dbReference type="Proteomes" id="UP000605618">
    <property type="component" value="Unassembled WGS sequence"/>
</dbReference>
<dbReference type="RefSeq" id="WP_084969605.1">
    <property type="nucleotide sequence ID" value="NZ_JAVBWU010000005.1"/>
</dbReference>
<keyword evidence="1" id="KW-0175">Coiled coil</keyword>
<gene>
    <name evidence="2" type="ORF">GS505_02625</name>
</gene>
<evidence type="ECO:0000313" key="2">
    <source>
        <dbReference type="EMBL" id="NKS24768.1"/>
    </source>
</evidence>
<evidence type="ECO:0000313" key="3">
    <source>
        <dbReference type="Proteomes" id="UP000605618"/>
    </source>
</evidence>
<organism evidence="2 3">
    <name type="scientific">Rhodococcus hoagii</name>
    <name type="common">Corynebacterium equii</name>
    <dbReference type="NCBI Taxonomy" id="43767"/>
    <lineage>
        <taxon>Bacteria</taxon>
        <taxon>Bacillati</taxon>
        <taxon>Actinomycetota</taxon>
        <taxon>Actinomycetes</taxon>
        <taxon>Mycobacteriales</taxon>
        <taxon>Nocardiaceae</taxon>
        <taxon>Prescottella</taxon>
    </lineage>
</organism>
<sequence>MGDNASERQQVEEAIERLLSGCPQVSSGDHTVVALAIESGVKRTRLYEQYPDLLTGFKTRAQQTVTPRLAAAVSHELTAARDRIDELSDENVRLRERIRTLCAVIAELSIQRDGENVVAFRH</sequence>
<feature type="coiled-coil region" evidence="1">
    <location>
        <begin position="70"/>
        <end position="104"/>
    </location>
</feature>
<dbReference type="EMBL" id="WUYZ01000001">
    <property type="protein sequence ID" value="NKS24768.1"/>
    <property type="molecule type" value="Genomic_DNA"/>
</dbReference>
<protein>
    <submittedName>
        <fullName evidence="2">Uncharacterized protein</fullName>
    </submittedName>
</protein>
<dbReference type="AlphaFoldDB" id="A0AAE4ZER2"/>
<evidence type="ECO:0000256" key="1">
    <source>
        <dbReference type="SAM" id="Coils"/>
    </source>
</evidence>
<reference evidence="2" key="1">
    <citation type="journal article" date="2020" name="Environ. Microbiol.">
        <title>The novel and transferable erm(51) gene confers Macrolides, Lincosamides, and Streptogramins B (MLSB) resistance to clonal Rhodococcus equi in the environment.</title>
        <authorList>
            <person name="Huber L."/>
            <person name="Giguere S."/>
            <person name="Slovis N.M."/>
            <person name="Alvarez-Narvaez S."/>
            <person name="Hart K.A."/>
            <person name="Greiter M."/>
            <person name="Morris E.R.A."/>
            <person name="Cohen N.D."/>
        </authorList>
    </citation>
    <scope>NUCLEOTIDE SEQUENCE</scope>
    <source>
        <strain evidence="2">Lh_141_1</strain>
    </source>
</reference>
<proteinExistence type="predicted"/>